<evidence type="ECO:0000256" key="1">
    <source>
        <dbReference type="SAM" id="MobiDB-lite"/>
    </source>
</evidence>
<feature type="compositionally biased region" description="Basic and acidic residues" evidence="1">
    <location>
        <begin position="125"/>
        <end position="137"/>
    </location>
</feature>
<dbReference type="AlphaFoldDB" id="A0A0K6GD90"/>
<name>A0A0K6GD90_9AGAM</name>
<dbReference type="EMBL" id="CYGV01001711">
    <property type="protein sequence ID" value="CUA76578.1"/>
    <property type="molecule type" value="Genomic_DNA"/>
</dbReference>
<gene>
    <name evidence="2" type="ORF">RSOLAG22IIIB_06361</name>
</gene>
<feature type="compositionally biased region" description="Basic and acidic residues" evidence="1">
    <location>
        <begin position="90"/>
        <end position="115"/>
    </location>
</feature>
<dbReference type="Proteomes" id="UP000044841">
    <property type="component" value="Unassembled WGS sequence"/>
</dbReference>
<sequence>MSRKTGGTGSLSNGTLSLRFMQRGASQKVTAATAKVTDEAEWDIGPIARAAWGVTSSDAKASSINVTRDDSYLPFVFDFNAPDSTNQQSARDESEVEPARRRIFRKGTEIKHEACSSDAVNSSNETEKSETKAESDMKTNGSPDATRGHPKAISSPGKPNPSHVPNKPGIRRHRLEGFLKPSATPSTGFLKPSGVSSASGTRRKRTYEGDITAPRGKTMRAE</sequence>
<evidence type="ECO:0000313" key="3">
    <source>
        <dbReference type="Proteomes" id="UP000044841"/>
    </source>
</evidence>
<protein>
    <submittedName>
        <fullName evidence="2">Uncharacterized protein</fullName>
    </submittedName>
</protein>
<proteinExistence type="predicted"/>
<accession>A0A0K6GD90</accession>
<feature type="region of interest" description="Disordered" evidence="1">
    <location>
        <begin position="80"/>
        <end position="222"/>
    </location>
</feature>
<organism evidence="2 3">
    <name type="scientific">Rhizoctonia solani</name>
    <dbReference type="NCBI Taxonomy" id="456999"/>
    <lineage>
        <taxon>Eukaryota</taxon>
        <taxon>Fungi</taxon>
        <taxon>Dikarya</taxon>
        <taxon>Basidiomycota</taxon>
        <taxon>Agaricomycotina</taxon>
        <taxon>Agaricomycetes</taxon>
        <taxon>Cantharellales</taxon>
        <taxon>Ceratobasidiaceae</taxon>
        <taxon>Rhizoctonia</taxon>
    </lineage>
</organism>
<keyword evidence="3" id="KW-1185">Reference proteome</keyword>
<reference evidence="2 3" key="1">
    <citation type="submission" date="2015-07" db="EMBL/GenBank/DDBJ databases">
        <authorList>
            <person name="Noorani M."/>
        </authorList>
    </citation>
    <scope>NUCLEOTIDE SEQUENCE [LARGE SCALE GENOMIC DNA]</scope>
    <source>
        <strain evidence="2">BBA 69670</strain>
    </source>
</reference>
<evidence type="ECO:0000313" key="2">
    <source>
        <dbReference type="EMBL" id="CUA76578.1"/>
    </source>
</evidence>